<keyword evidence="3 5" id="KW-0808">Transferase</keyword>
<sequence>MYTGSPSVEEPQEIPRTPETAELIFIGGHESTGTGLMRVMLDAHPLIRCGAEPMVTLEILNMRHSIKGVRRQRAIKAGVYPEAYDQAVASFILKVVERMGSLAPYICHKQPMTFNYLGYLGFLFPKAKFIHMIRDGRAVVASSITRGLGPKFGRDQQHEALKRWERIVIPILRDCQDIGKARCITVRYEKLVLQTEDETRKLFAFLGIPWDPVVLQHEMVLTNLTNLNPFEPSTKQITHKIYTDSLAQWTGPDSVLDMEFIQTAHQESRLLQLLGYANVGNPPNYDTLPSSIPIFRF</sequence>
<evidence type="ECO:0000256" key="1">
    <source>
        <dbReference type="ARBA" id="ARBA00009988"/>
    </source>
</evidence>
<comment type="catalytic activity">
    <reaction evidence="4 5">
        <text>L-tyrosyl-[protein] + 3'-phosphoadenylyl sulfate = O-sulfo-L-tyrosine-[protein] + adenosine 3',5'-bisphosphate + H(+)</text>
        <dbReference type="Rhea" id="RHEA:16801"/>
        <dbReference type="Rhea" id="RHEA-COMP:10136"/>
        <dbReference type="Rhea" id="RHEA-COMP:11688"/>
        <dbReference type="ChEBI" id="CHEBI:15378"/>
        <dbReference type="ChEBI" id="CHEBI:46858"/>
        <dbReference type="ChEBI" id="CHEBI:58339"/>
        <dbReference type="ChEBI" id="CHEBI:58343"/>
        <dbReference type="ChEBI" id="CHEBI:65286"/>
        <dbReference type="EC" id="2.8.2.20"/>
    </reaction>
</comment>
<organism evidence="6 7">
    <name type="scientific">Paragonimus skrjabini miyazakii</name>
    <dbReference type="NCBI Taxonomy" id="59628"/>
    <lineage>
        <taxon>Eukaryota</taxon>
        <taxon>Metazoa</taxon>
        <taxon>Spiralia</taxon>
        <taxon>Lophotrochozoa</taxon>
        <taxon>Platyhelminthes</taxon>
        <taxon>Trematoda</taxon>
        <taxon>Digenea</taxon>
        <taxon>Plagiorchiida</taxon>
        <taxon>Troglotremata</taxon>
        <taxon>Troglotrematidae</taxon>
        <taxon>Paragonimus</taxon>
    </lineage>
</organism>
<dbReference type="PANTHER" id="PTHR12788">
    <property type="entry name" value="PROTEIN-TYROSINE SULFOTRANSFERASE 2"/>
    <property type="match status" value="1"/>
</dbReference>
<evidence type="ECO:0000256" key="2">
    <source>
        <dbReference type="ARBA" id="ARBA00013262"/>
    </source>
</evidence>
<dbReference type="GO" id="GO:0008476">
    <property type="term" value="F:protein-tyrosine sulfotransferase activity"/>
    <property type="evidence" value="ECO:0007669"/>
    <property type="project" value="UniProtKB-EC"/>
</dbReference>
<dbReference type="InterPro" id="IPR026634">
    <property type="entry name" value="TPST-like"/>
</dbReference>
<dbReference type="Proteomes" id="UP000822476">
    <property type="component" value="Unassembled WGS sequence"/>
</dbReference>
<evidence type="ECO:0000256" key="4">
    <source>
        <dbReference type="ARBA" id="ARBA00048460"/>
    </source>
</evidence>
<evidence type="ECO:0000256" key="5">
    <source>
        <dbReference type="RuleBase" id="RU365018"/>
    </source>
</evidence>
<comment type="caution">
    <text evidence="6">The sequence shown here is derived from an EMBL/GenBank/DDBJ whole genome shotgun (WGS) entry which is preliminary data.</text>
</comment>
<gene>
    <name evidence="6" type="ORF">EG68_01705</name>
</gene>
<evidence type="ECO:0000256" key="3">
    <source>
        <dbReference type="ARBA" id="ARBA00022679"/>
    </source>
</evidence>
<dbReference type="OrthoDB" id="545675at2759"/>
<reference evidence="6" key="1">
    <citation type="submission" date="2019-07" db="EMBL/GenBank/DDBJ databases">
        <title>Annotation for the trematode Paragonimus miyazaki's.</title>
        <authorList>
            <person name="Choi Y.-J."/>
        </authorList>
    </citation>
    <scope>NUCLEOTIDE SEQUENCE</scope>
    <source>
        <strain evidence="6">Japan</strain>
    </source>
</reference>
<protein>
    <recommendedName>
        <fullName evidence="2 5">Protein-tyrosine sulfotransferase</fullName>
        <ecNumber evidence="2 5">2.8.2.20</ecNumber>
    </recommendedName>
</protein>
<proteinExistence type="inferred from homology"/>
<comment type="function">
    <text evidence="5">Catalyzes the O-sulfation of tyrosine residues within acidic motifs of polypeptides, using 3'-phosphoadenylyl sulfate (PAPS) as cosubstrate.</text>
</comment>
<keyword evidence="7" id="KW-1185">Reference proteome</keyword>
<dbReference type="Gene3D" id="3.40.50.300">
    <property type="entry name" value="P-loop containing nucleotide triphosphate hydrolases"/>
    <property type="match status" value="1"/>
</dbReference>
<dbReference type="EC" id="2.8.2.20" evidence="2 5"/>
<dbReference type="PANTHER" id="PTHR12788:SF10">
    <property type="entry name" value="PROTEIN-TYROSINE SULFOTRANSFERASE"/>
    <property type="match status" value="1"/>
</dbReference>
<dbReference type="InterPro" id="IPR027417">
    <property type="entry name" value="P-loop_NTPase"/>
</dbReference>
<name>A0A8S9Z6P4_9TREM</name>
<dbReference type="Pfam" id="PF13469">
    <property type="entry name" value="Sulfotransfer_3"/>
    <property type="match status" value="1"/>
</dbReference>
<evidence type="ECO:0000313" key="6">
    <source>
        <dbReference type="EMBL" id="KAF7260791.1"/>
    </source>
</evidence>
<dbReference type="GO" id="GO:0005794">
    <property type="term" value="C:Golgi apparatus"/>
    <property type="evidence" value="ECO:0007669"/>
    <property type="project" value="UniProtKB-ARBA"/>
</dbReference>
<evidence type="ECO:0000313" key="7">
    <source>
        <dbReference type="Proteomes" id="UP000822476"/>
    </source>
</evidence>
<dbReference type="AlphaFoldDB" id="A0A8S9Z6P4"/>
<accession>A0A8S9Z6P4</accession>
<comment type="similarity">
    <text evidence="1 5">Belongs to the protein sulfotransferase family.</text>
</comment>
<dbReference type="SUPFAM" id="SSF52540">
    <property type="entry name" value="P-loop containing nucleoside triphosphate hydrolases"/>
    <property type="match status" value="1"/>
</dbReference>
<dbReference type="EMBL" id="JTDE01000607">
    <property type="protein sequence ID" value="KAF7260791.1"/>
    <property type="molecule type" value="Genomic_DNA"/>
</dbReference>